<comment type="caution">
    <text evidence="12">The sequence shown here is derived from an EMBL/GenBank/DDBJ whole genome shotgun (WGS) entry which is preliminary data.</text>
</comment>
<dbReference type="PANTHER" id="PTHR30251:SF5">
    <property type="entry name" value="FIMBRIAL CHAPARONE PROTEIN"/>
    <property type="match status" value="1"/>
</dbReference>
<comment type="similarity">
    <text evidence="2 8">Belongs to the periplasmic pilus chaperone family.</text>
</comment>
<evidence type="ECO:0000256" key="5">
    <source>
        <dbReference type="ARBA" id="ARBA00022764"/>
    </source>
</evidence>
<dbReference type="InterPro" id="IPR016148">
    <property type="entry name" value="Pili_assmbl_chaperone_C"/>
</dbReference>
<dbReference type="EMBL" id="AAGFSO010000038">
    <property type="protein sequence ID" value="EBN4403326.1"/>
    <property type="molecule type" value="Genomic_DNA"/>
</dbReference>
<evidence type="ECO:0000256" key="4">
    <source>
        <dbReference type="ARBA" id="ARBA00022729"/>
    </source>
</evidence>
<reference evidence="12" key="1">
    <citation type="submission" date="2018-07" db="EMBL/GenBank/DDBJ databases">
        <authorList>
            <consortium name="PulseNet: The National Subtyping Network for Foodborne Disease Surveillance"/>
            <person name="Tarr C.L."/>
            <person name="Trees E."/>
            <person name="Katz L.S."/>
            <person name="Carleton-Romer H.A."/>
            <person name="Stroika S."/>
            <person name="Kucerova Z."/>
            <person name="Roache K.F."/>
            <person name="Sabol A.L."/>
            <person name="Besser J."/>
            <person name="Gerner-Smidt P."/>
        </authorList>
    </citation>
    <scope>NUCLEOTIDE SEQUENCE</scope>
    <source>
        <strain evidence="12">PNUSAS044948</strain>
    </source>
</reference>
<feature type="chain" id="PRO_5030139157" evidence="9">
    <location>
        <begin position="25"/>
        <end position="240"/>
    </location>
</feature>
<dbReference type="GO" id="GO:0030288">
    <property type="term" value="C:outer membrane-bounded periplasmic space"/>
    <property type="evidence" value="ECO:0007669"/>
    <property type="project" value="InterPro"/>
</dbReference>
<dbReference type="PRINTS" id="PR00969">
    <property type="entry name" value="CHAPERONPILI"/>
</dbReference>
<protein>
    <submittedName>
        <fullName evidence="12">Fimbrial chaperone protein StdC</fullName>
    </submittedName>
</protein>
<evidence type="ECO:0000256" key="6">
    <source>
        <dbReference type="ARBA" id="ARBA00023186"/>
    </source>
</evidence>
<dbReference type="InterPro" id="IPR008962">
    <property type="entry name" value="PapD-like_sf"/>
</dbReference>
<dbReference type="InterPro" id="IPR001829">
    <property type="entry name" value="Pili_assmbl_chaperone_bac"/>
</dbReference>
<dbReference type="Gene3D" id="2.60.40.10">
    <property type="entry name" value="Immunoglobulins"/>
    <property type="match status" value="2"/>
</dbReference>
<evidence type="ECO:0000256" key="1">
    <source>
        <dbReference type="ARBA" id="ARBA00004418"/>
    </source>
</evidence>
<evidence type="ECO:0000256" key="3">
    <source>
        <dbReference type="ARBA" id="ARBA00022558"/>
    </source>
</evidence>
<feature type="domain" description="Pili assembly chaperone C-terminal" evidence="11">
    <location>
        <begin position="166"/>
        <end position="226"/>
    </location>
</feature>
<gene>
    <name evidence="12" type="ORF">DSA09_25485</name>
</gene>
<dbReference type="FunFam" id="2.60.40.10:FF:000458">
    <property type="entry name" value="Molecular chaperone FimC"/>
    <property type="match status" value="1"/>
</dbReference>
<sequence>MKSRLLSRAVVLSLTVLWSYGSLAAINVDRTRIIMNGNEKTIAVTLDNDSTHNPFLAQSWVTDADGVKTNALMALPPLQRIDAGQKGQVRITQVRELTARLPQDRETLFWFNVRGIPPKADGDKVLQLTMQSRLKLFYRPDAIVRSFSDQPEKKLTAEREAGHLTLKNPTPYYITVVWLGPDRSHPLSGFSQSVMVSPFGSLPLKATLPAGTRSLWVGYIDDYGGLKMNGYTCDVQRCKL</sequence>
<keyword evidence="4 9" id="KW-0732">Signal</keyword>
<dbReference type="InterPro" id="IPR013783">
    <property type="entry name" value="Ig-like_fold"/>
</dbReference>
<dbReference type="AlphaFoldDB" id="A0A5T8BFS0"/>
<keyword evidence="7" id="KW-0393">Immunoglobulin domain</keyword>
<keyword evidence="5" id="KW-0574">Periplasm</keyword>
<dbReference type="PANTHER" id="PTHR30251">
    <property type="entry name" value="PILUS ASSEMBLY CHAPERONE"/>
    <property type="match status" value="1"/>
</dbReference>
<accession>A0A5T8BFS0</accession>
<evidence type="ECO:0000256" key="9">
    <source>
        <dbReference type="SAM" id="SignalP"/>
    </source>
</evidence>
<evidence type="ECO:0000259" key="11">
    <source>
        <dbReference type="Pfam" id="PF02753"/>
    </source>
</evidence>
<feature type="signal peptide" evidence="9">
    <location>
        <begin position="1"/>
        <end position="24"/>
    </location>
</feature>
<dbReference type="Pfam" id="PF00345">
    <property type="entry name" value="PapD_N"/>
    <property type="match status" value="1"/>
</dbReference>
<dbReference type="InterPro" id="IPR016147">
    <property type="entry name" value="Pili_assmbl_chaperone_N"/>
</dbReference>
<comment type="subcellular location">
    <subcellularLocation>
        <location evidence="1 8">Periplasm</location>
    </subcellularLocation>
</comment>
<name>A0A5T8BFS0_SALER</name>
<dbReference type="SUPFAM" id="SSF49584">
    <property type="entry name" value="Periplasmic chaperone C-domain"/>
    <property type="match status" value="1"/>
</dbReference>
<dbReference type="GO" id="GO:0071555">
    <property type="term" value="P:cell wall organization"/>
    <property type="evidence" value="ECO:0007669"/>
    <property type="project" value="InterPro"/>
</dbReference>
<evidence type="ECO:0000313" key="12">
    <source>
        <dbReference type="EMBL" id="EBN4403326.1"/>
    </source>
</evidence>
<evidence type="ECO:0000256" key="8">
    <source>
        <dbReference type="RuleBase" id="RU003918"/>
    </source>
</evidence>
<organism evidence="12">
    <name type="scientific">Salmonella enterica</name>
    <name type="common">Salmonella choleraesuis</name>
    <dbReference type="NCBI Taxonomy" id="28901"/>
    <lineage>
        <taxon>Bacteria</taxon>
        <taxon>Pseudomonadati</taxon>
        <taxon>Pseudomonadota</taxon>
        <taxon>Gammaproteobacteria</taxon>
        <taxon>Enterobacterales</taxon>
        <taxon>Enterobacteriaceae</taxon>
        <taxon>Salmonella</taxon>
    </lineage>
</organism>
<dbReference type="InterPro" id="IPR036316">
    <property type="entry name" value="Pili_assmbl_chap_C_dom_sf"/>
</dbReference>
<keyword evidence="3" id="KW-1029">Fimbrium biogenesis</keyword>
<dbReference type="NCBIfam" id="NF011790">
    <property type="entry name" value="PRK15254.1"/>
    <property type="match status" value="1"/>
</dbReference>
<dbReference type="SUPFAM" id="SSF49354">
    <property type="entry name" value="PapD-like"/>
    <property type="match status" value="1"/>
</dbReference>
<evidence type="ECO:0000256" key="7">
    <source>
        <dbReference type="ARBA" id="ARBA00023319"/>
    </source>
</evidence>
<feature type="domain" description="Pili assembly chaperone N-terminal" evidence="10">
    <location>
        <begin position="26"/>
        <end position="143"/>
    </location>
</feature>
<dbReference type="PROSITE" id="PS00635">
    <property type="entry name" value="PILI_CHAPERONE"/>
    <property type="match status" value="1"/>
</dbReference>
<evidence type="ECO:0000256" key="2">
    <source>
        <dbReference type="ARBA" id="ARBA00007399"/>
    </source>
</evidence>
<evidence type="ECO:0000259" key="10">
    <source>
        <dbReference type="Pfam" id="PF00345"/>
    </source>
</evidence>
<dbReference type="InterPro" id="IPR018046">
    <property type="entry name" value="Pili_assmbl_chaperone_CS"/>
</dbReference>
<dbReference type="Pfam" id="PF02753">
    <property type="entry name" value="PapD_C"/>
    <property type="match status" value="1"/>
</dbReference>
<keyword evidence="6 8" id="KW-0143">Chaperone</keyword>
<dbReference type="InterPro" id="IPR050643">
    <property type="entry name" value="Periplasmic_pilus_chap"/>
</dbReference>
<proteinExistence type="inferred from homology"/>